<dbReference type="InterPro" id="IPR006620">
    <property type="entry name" value="Pro_4_hyd_alph"/>
</dbReference>
<evidence type="ECO:0000256" key="1">
    <source>
        <dbReference type="ARBA" id="ARBA00001961"/>
    </source>
</evidence>
<dbReference type="OrthoDB" id="420380at2759"/>
<dbReference type="SMART" id="SM00702">
    <property type="entry name" value="P4Hc"/>
    <property type="match status" value="1"/>
</dbReference>
<evidence type="ECO:0000256" key="4">
    <source>
        <dbReference type="ARBA" id="ARBA00022964"/>
    </source>
</evidence>
<sequence>MKGWVPTLLVAWFGVLGCVQAEFFTSIGHMTDLIYAEKDLVQSLKQYILVEEAKLSKIKSWANKMEALTSKSAADPEGYLAHPVNAYKLVKRLNTDWPALEDLVLQDSAAGFIANLSVQRQFFPTDEDEMGAAKALMRLQDTYKLDPDTISKGQLPGTKYQAMLSVDDCFGMGRSAYNEGDYYHTVLWMEQVLKQLDAGEEATTAKADVLDYLSYAVFQLGDLHRALELTRRLLSLDPSHERAGGNLRYFERLLEEEREKMLLNQTEAGLATQESIYERPVDYLPERDIYESLCRGEGVKLTPRRQKRLFCRYHHGNRTPQLLIAPFKEEDEWDSPHIVRYYDVMSDEEIERIKEIAKPKLARATVRDPKTGVLTVASYRVSKSSWLEEDDDPVVARVNLRMQHITGLTVKTAELLQVANYGMGGQYEPHFDFSRKNEQDAFKRLGTGNRVATFLNYVSMMHAANGPSGNLGPECYLISTLVRADITSCRSVAGPFWPSALFLAGGEIWSVFPSLCSPTSLTFISLALFDGPSASQDFWGECSGEFHPWQQSEEAAMRPS</sequence>
<protein>
    <submittedName>
        <fullName evidence="11">Prolyl 4-hydroxylase subunit alpha-2 isoform X1</fullName>
    </submittedName>
</protein>
<evidence type="ECO:0000259" key="9">
    <source>
        <dbReference type="SMART" id="SM00702"/>
    </source>
</evidence>
<feature type="domain" description="Prolyl 4-hydroxylase alpha subunit" evidence="9">
    <location>
        <begin position="336"/>
        <end position="529"/>
    </location>
</feature>
<keyword evidence="5" id="KW-0560">Oxidoreductase</keyword>
<dbReference type="GO" id="GO:0005783">
    <property type="term" value="C:endoplasmic reticulum"/>
    <property type="evidence" value="ECO:0007669"/>
    <property type="project" value="InterPro"/>
</dbReference>
<dbReference type="InterPro" id="IPR011990">
    <property type="entry name" value="TPR-like_helical_dom_sf"/>
</dbReference>
<dbReference type="RefSeq" id="XP_022349343.1">
    <property type="nucleotide sequence ID" value="XM_022493635.1"/>
</dbReference>
<evidence type="ECO:0000256" key="6">
    <source>
        <dbReference type="ARBA" id="ARBA00023004"/>
    </source>
</evidence>
<proteinExistence type="predicted"/>
<dbReference type="InterPro" id="IPR019734">
    <property type="entry name" value="TPR_rpt"/>
</dbReference>
<dbReference type="FunFam" id="1.25.40.10:FF:000006">
    <property type="entry name" value="Prolyl 4-hydroxylase subunit alpha 2"/>
    <property type="match status" value="1"/>
</dbReference>
<dbReference type="Proteomes" id="UP000248482">
    <property type="component" value="Unplaced"/>
</dbReference>
<dbReference type="PROSITE" id="PS51257">
    <property type="entry name" value="PROKAR_LIPOPROTEIN"/>
    <property type="match status" value="1"/>
</dbReference>
<dbReference type="GO" id="GO:0005506">
    <property type="term" value="F:iron ion binding"/>
    <property type="evidence" value="ECO:0007669"/>
    <property type="project" value="InterPro"/>
</dbReference>
<gene>
    <name evidence="11" type="primary">LOC111141223</name>
</gene>
<dbReference type="GeneID" id="111141223"/>
<dbReference type="Gene3D" id="2.60.120.620">
    <property type="entry name" value="q2cbj1_9rhob like domain"/>
    <property type="match status" value="1"/>
</dbReference>
<dbReference type="AlphaFoldDB" id="A0A2Y9IL67"/>
<dbReference type="SUPFAM" id="SSF48452">
    <property type="entry name" value="TPR-like"/>
    <property type="match status" value="1"/>
</dbReference>
<organism evidence="10 11">
    <name type="scientific">Enhydra lutris kenyoni</name>
    <name type="common">northern sea otter</name>
    <dbReference type="NCBI Taxonomy" id="391180"/>
    <lineage>
        <taxon>Eukaryota</taxon>
        <taxon>Metazoa</taxon>
        <taxon>Chordata</taxon>
        <taxon>Craniata</taxon>
        <taxon>Vertebrata</taxon>
        <taxon>Euteleostomi</taxon>
        <taxon>Mammalia</taxon>
        <taxon>Eutheria</taxon>
        <taxon>Laurasiatheria</taxon>
        <taxon>Carnivora</taxon>
        <taxon>Caniformia</taxon>
        <taxon>Musteloidea</taxon>
        <taxon>Mustelidae</taxon>
        <taxon>Lutrinae</taxon>
        <taxon>Enhydra</taxon>
    </lineage>
</organism>
<accession>A0A2Y9IL67</accession>
<evidence type="ECO:0000313" key="10">
    <source>
        <dbReference type="Proteomes" id="UP000248482"/>
    </source>
</evidence>
<keyword evidence="2" id="KW-0479">Metal-binding</keyword>
<keyword evidence="10" id="KW-1185">Reference proteome</keyword>
<keyword evidence="6" id="KW-0408">Iron</keyword>
<dbReference type="InterPro" id="IPR013547">
    <property type="entry name" value="P4H_N"/>
</dbReference>
<evidence type="ECO:0000256" key="7">
    <source>
        <dbReference type="PROSITE-ProRule" id="PRU00339"/>
    </source>
</evidence>
<dbReference type="PANTHER" id="PTHR10869">
    <property type="entry name" value="PROLYL 4-HYDROXYLASE ALPHA SUBUNIT"/>
    <property type="match status" value="1"/>
</dbReference>
<dbReference type="Pfam" id="PF08336">
    <property type="entry name" value="P4Ha_N"/>
    <property type="match status" value="1"/>
</dbReference>
<dbReference type="PANTHER" id="PTHR10869:SF244">
    <property type="entry name" value="PROLYL 4-HYDROXYLASE SUBUNIT ALPHA-2"/>
    <property type="match status" value="1"/>
</dbReference>
<keyword evidence="8" id="KW-0732">Signal</keyword>
<reference evidence="11" key="1">
    <citation type="submission" date="2025-08" db="UniProtKB">
        <authorList>
            <consortium name="RefSeq"/>
        </authorList>
    </citation>
    <scope>IDENTIFICATION</scope>
    <source>
        <tissue evidence="11">Blood</tissue>
    </source>
</reference>
<keyword evidence="4" id="KW-0223">Dioxygenase</keyword>
<name>A0A2Y9IL67_ENHLU</name>
<dbReference type="InterPro" id="IPR059068">
    <property type="entry name" value="TPR_P4H"/>
</dbReference>
<evidence type="ECO:0000256" key="5">
    <source>
        <dbReference type="ARBA" id="ARBA00023002"/>
    </source>
</evidence>
<dbReference type="Gene3D" id="1.25.40.10">
    <property type="entry name" value="Tetratricopeptide repeat domain"/>
    <property type="match status" value="1"/>
</dbReference>
<feature type="signal peptide" evidence="8">
    <location>
        <begin position="1"/>
        <end position="21"/>
    </location>
</feature>
<dbReference type="FunFam" id="2.60.120.620:FF:000046">
    <property type="entry name" value="Predicted protein"/>
    <property type="match status" value="1"/>
</dbReference>
<dbReference type="KEGG" id="elk:111141223"/>
<comment type="cofactor">
    <cofactor evidence="1">
        <name>L-ascorbate</name>
        <dbReference type="ChEBI" id="CHEBI:38290"/>
    </cofactor>
</comment>
<evidence type="ECO:0000256" key="3">
    <source>
        <dbReference type="ARBA" id="ARBA00022896"/>
    </source>
</evidence>
<evidence type="ECO:0000256" key="2">
    <source>
        <dbReference type="ARBA" id="ARBA00022723"/>
    </source>
</evidence>
<feature type="repeat" description="TPR" evidence="7">
    <location>
        <begin position="207"/>
        <end position="240"/>
    </location>
</feature>
<keyword evidence="3" id="KW-0847">Vitamin C</keyword>
<evidence type="ECO:0000313" key="11">
    <source>
        <dbReference type="RefSeq" id="XP_022349343.1"/>
    </source>
</evidence>
<dbReference type="GO" id="GO:0031418">
    <property type="term" value="F:L-ascorbic acid binding"/>
    <property type="evidence" value="ECO:0007669"/>
    <property type="project" value="UniProtKB-KW"/>
</dbReference>
<dbReference type="STRING" id="391180.A0A2Y9IL67"/>
<dbReference type="Gene3D" id="6.10.140.1460">
    <property type="match status" value="1"/>
</dbReference>
<dbReference type="Pfam" id="PF23558">
    <property type="entry name" value="TPR_P4H"/>
    <property type="match status" value="1"/>
</dbReference>
<dbReference type="PROSITE" id="PS50005">
    <property type="entry name" value="TPR"/>
    <property type="match status" value="1"/>
</dbReference>
<dbReference type="GO" id="GO:0004656">
    <property type="term" value="F:procollagen-proline 4-dioxygenase activity"/>
    <property type="evidence" value="ECO:0007669"/>
    <property type="project" value="InterPro"/>
</dbReference>
<keyword evidence="7" id="KW-0802">TPR repeat</keyword>
<feature type="chain" id="PRO_5015985689" evidence="8">
    <location>
        <begin position="22"/>
        <end position="560"/>
    </location>
</feature>
<evidence type="ECO:0000256" key="8">
    <source>
        <dbReference type="SAM" id="SignalP"/>
    </source>
</evidence>
<dbReference type="InterPro" id="IPR045054">
    <property type="entry name" value="P4HA-like"/>
</dbReference>